<keyword evidence="1" id="KW-0378">Hydrolase</keyword>
<evidence type="ECO:0000313" key="3">
    <source>
        <dbReference type="EMBL" id="GLQ30836.1"/>
    </source>
</evidence>
<dbReference type="PROSITE" id="PS50263">
    <property type="entry name" value="CN_HYDROLASE"/>
    <property type="match status" value="1"/>
</dbReference>
<gene>
    <name evidence="3" type="ORF">GCM10007876_13150</name>
</gene>
<dbReference type="InterPro" id="IPR003010">
    <property type="entry name" value="C-N_Hydrolase"/>
</dbReference>
<protein>
    <recommendedName>
        <fullName evidence="2">CN hydrolase domain-containing protein</fullName>
    </recommendedName>
</protein>
<evidence type="ECO:0000256" key="1">
    <source>
        <dbReference type="ARBA" id="ARBA00022801"/>
    </source>
</evidence>
<reference evidence="3" key="1">
    <citation type="journal article" date="2014" name="Int. J. Syst. Evol. Microbiol.">
        <title>Complete genome sequence of Corynebacterium casei LMG S-19264T (=DSM 44701T), isolated from a smear-ripened cheese.</title>
        <authorList>
            <consortium name="US DOE Joint Genome Institute (JGI-PGF)"/>
            <person name="Walter F."/>
            <person name="Albersmeier A."/>
            <person name="Kalinowski J."/>
            <person name="Ruckert C."/>
        </authorList>
    </citation>
    <scope>NUCLEOTIDE SEQUENCE</scope>
    <source>
        <strain evidence="3">NBRC 110071</strain>
    </source>
</reference>
<name>A0AA37W7U3_9GAMM</name>
<keyword evidence="4" id="KW-1185">Reference proteome</keyword>
<dbReference type="SUPFAM" id="SSF56317">
    <property type="entry name" value="Carbon-nitrogen hydrolase"/>
    <property type="match status" value="1"/>
</dbReference>
<dbReference type="InterPro" id="IPR050345">
    <property type="entry name" value="Aliph_Amidase/BUP"/>
</dbReference>
<evidence type="ECO:0000313" key="4">
    <source>
        <dbReference type="Proteomes" id="UP001161389"/>
    </source>
</evidence>
<proteinExistence type="predicted"/>
<comment type="caution">
    <text evidence="3">The sequence shown here is derived from an EMBL/GenBank/DDBJ whole genome shotgun (WGS) entry which is preliminary data.</text>
</comment>
<accession>A0AA37W7U3</accession>
<dbReference type="CDD" id="cd07197">
    <property type="entry name" value="nitrilase"/>
    <property type="match status" value="1"/>
</dbReference>
<dbReference type="PANTHER" id="PTHR43674:SF2">
    <property type="entry name" value="BETA-UREIDOPROPIONASE"/>
    <property type="match status" value="1"/>
</dbReference>
<dbReference type="PANTHER" id="PTHR43674">
    <property type="entry name" value="NITRILASE C965.09-RELATED"/>
    <property type="match status" value="1"/>
</dbReference>
<dbReference type="Proteomes" id="UP001161389">
    <property type="component" value="Unassembled WGS sequence"/>
</dbReference>
<feature type="domain" description="CN hydrolase" evidence="2">
    <location>
        <begin position="7"/>
        <end position="270"/>
    </location>
</feature>
<dbReference type="EMBL" id="BSNM01000009">
    <property type="protein sequence ID" value="GLQ30836.1"/>
    <property type="molecule type" value="Genomic_DNA"/>
</dbReference>
<dbReference type="RefSeq" id="WP_284380227.1">
    <property type="nucleotide sequence ID" value="NZ_BSNM01000009.1"/>
</dbReference>
<dbReference type="AlphaFoldDB" id="A0AA37W7U3"/>
<dbReference type="GO" id="GO:0033388">
    <property type="term" value="P:putrescine biosynthetic process from arginine"/>
    <property type="evidence" value="ECO:0007669"/>
    <property type="project" value="TreeGrafter"/>
</dbReference>
<dbReference type="GO" id="GO:0050126">
    <property type="term" value="F:N-carbamoylputrescine amidase activity"/>
    <property type="evidence" value="ECO:0007669"/>
    <property type="project" value="TreeGrafter"/>
</dbReference>
<dbReference type="InterPro" id="IPR036526">
    <property type="entry name" value="C-N_Hydrolase_sf"/>
</dbReference>
<evidence type="ECO:0000259" key="2">
    <source>
        <dbReference type="PROSITE" id="PS50263"/>
    </source>
</evidence>
<dbReference type="Pfam" id="PF00795">
    <property type="entry name" value="CN_hydrolase"/>
    <property type="match status" value="1"/>
</dbReference>
<dbReference type="Gene3D" id="3.60.110.10">
    <property type="entry name" value="Carbon-nitrogen hydrolase"/>
    <property type="match status" value="1"/>
</dbReference>
<organism evidence="3 4">
    <name type="scientific">Litoribrevibacter albus</name>
    <dbReference type="NCBI Taxonomy" id="1473156"/>
    <lineage>
        <taxon>Bacteria</taxon>
        <taxon>Pseudomonadati</taxon>
        <taxon>Pseudomonadota</taxon>
        <taxon>Gammaproteobacteria</taxon>
        <taxon>Oceanospirillales</taxon>
        <taxon>Oceanospirillaceae</taxon>
        <taxon>Litoribrevibacter</taxon>
    </lineage>
</organism>
<reference evidence="3" key="2">
    <citation type="submission" date="2023-01" db="EMBL/GenBank/DDBJ databases">
        <title>Draft genome sequence of Litoribrevibacter albus strain NBRC 110071.</title>
        <authorList>
            <person name="Sun Q."/>
            <person name="Mori K."/>
        </authorList>
    </citation>
    <scope>NUCLEOTIDE SEQUENCE</scope>
    <source>
        <strain evidence="3">NBRC 110071</strain>
    </source>
</reference>
<sequence length="328" mass="36445">MPNTQPITVAAIQLDTDIGNVSRNLQQCRALVLEARAQGARWIALPEFFNTGFCWKPELADCIEDDSGVSLEFLRSLSQELGIVIGGSLLYREPSGGVRNRYFCFNEGHLVGVHDKDLPTMWESSLYEAGDASDTGALGRADEIRIGSAVCWEFMRTATSRRLRGKIDILLGGSNWWSIPNNWPAWLASHMETANNQNSLQCVQDTARLLGVPIVHAAHCNAFDCPTPGLPITYQGNMEGNTAIIDGYGQVLAMRSWDEGQGVVIAQVTPGAVSNDLPPIPDSFWLRTRGVIPTLSWHYHGFLGRRYYKKHVKQTYKTSTLKQQKEVH</sequence>